<evidence type="ECO:0000313" key="3">
    <source>
        <dbReference type="EMBL" id="MPM87189.1"/>
    </source>
</evidence>
<proteinExistence type="predicted"/>
<sequence>MRLRQQAEAEDSGPQAHCPRRGGAGGKPPRPQREAPCGGEMRAVTARNAKGADGMRPRFEEIYTQGTLTQTEIWVDHETGVHYLFHRSGSAAGLTPLLDRDGSPVLAEKED</sequence>
<dbReference type="Pfam" id="PF20037">
    <property type="entry name" value="DUF6440"/>
    <property type="match status" value="1"/>
</dbReference>
<dbReference type="EMBL" id="VSSQ01035065">
    <property type="protein sequence ID" value="MPM87189.1"/>
    <property type="molecule type" value="Genomic_DNA"/>
</dbReference>
<dbReference type="AlphaFoldDB" id="A0A645DD73"/>
<name>A0A645DD73_9ZZZZ</name>
<evidence type="ECO:0000259" key="2">
    <source>
        <dbReference type="Pfam" id="PF20037"/>
    </source>
</evidence>
<protein>
    <recommendedName>
        <fullName evidence="2">DUF6440 domain-containing protein</fullName>
    </recommendedName>
</protein>
<organism evidence="3">
    <name type="scientific">bioreactor metagenome</name>
    <dbReference type="NCBI Taxonomy" id="1076179"/>
    <lineage>
        <taxon>unclassified sequences</taxon>
        <taxon>metagenomes</taxon>
        <taxon>ecological metagenomes</taxon>
    </lineage>
</organism>
<reference evidence="3" key="1">
    <citation type="submission" date="2019-08" db="EMBL/GenBank/DDBJ databases">
        <authorList>
            <person name="Kucharzyk K."/>
            <person name="Murdoch R.W."/>
            <person name="Higgins S."/>
            <person name="Loffler F."/>
        </authorList>
    </citation>
    <scope>NUCLEOTIDE SEQUENCE</scope>
</reference>
<dbReference type="InterPro" id="IPR045515">
    <property type="entry name" value="DUF6440"/>
</dbReference>
<evidence type="ECO:0000256" key="1">
    <source>
        <dbReference type="SAM" id="MobiDB-lite"/>
    </source>
</evidence>
<accession>A0A645DD73</accession>
<feature type="domain" description="DUF6440" evidence="2">
    <location>
        <begin position="58"/>
        <end position="106"/>
    </location>
</feature>
<comment type="caution">
    <text evidence="3">The sequence shown here is derived from an EMBL/GenBank/DDBJ whole genome shotgun (WGS) entry which is preliminary data.</text>
</comment>
<gene>
    <name evidence="3" type="ORF">SDC9_134283</name>
</gene>
<feature type="region of interest" description="Disordered" evidence="1">
    <location>
        <begin position="92"/>
        <end position="111"/>
    </location>
</feature>
<feature type="region of interest" description="Disordered" evidence="1">
    <location>
        <begin position="1"/>
        <end position="40"/>
    </location>
</feature>